<feature type="signal peptide" evidence="1">
    <location>
        <begin position="1"/>
        <end position="34"/>
    </location>
</feature>
<evidence type="ECO:0000313" key="2">
    <source>
        <dbReference type="Proteomes" id="UP000515161"/>
    </source>
</evidence>
<dbReference type="OrthoDB" id="8899517at2759"/>
<proteinExistence type="predicted"/>
<evidence type="ECO:0000256" key="1">
    <source>
        <dbReference type="SAM" id="SignalP"/>
    </source>
</evidence>
<dbReference type="FunCoup" id="A0A6P8WP98">
    <property type="interactions" value="10"/>
</dbReference>
<keyword evidence="1" id="KW-0732">Signal</keyword>
<feature type="chain" id="PRO_5027770332" evidence="1">
    <location>
        <begin position="35"/>
        <end position="127"/>
    </location>
</feature>
<reference evidence="3" key="1">
    <citation type="submission" date="2025-08" db="UniProtKB">
        <authorList>
            <consortium name="RefSeq"/>
        </authorList>
    </citation>
    <scope>IDENTIFICATION</scope>
</reference>
<evidence type="ECO:0000313" key="3">
    <source>
        <dbReference type="RefSeq" id="XP_034089337.1"/>
    </source>
</evidence>
<dbReference type="AlphaFoldDB" id="A0A6P8WP98"/>
<name>A0A6P8WP98_GYMAC</name>
<dbReference type="RefSeq" id="XP_034089337.1">
    <property type="nucleotide sequence ID" value="XM_034233446.1"/>
</dbReference>
<dbReference type="Proteomes" id="UP000515161">
    <property type="component" value="Unplaced"/>
</dbReference>
<protein>
    <submittedName>
        <fullName evidence="3">Apolipoprotein C-IV</fullName>
    </submittedName>
</protein>
<keyword evidence="2" id="KW-1185">Reference proteome</keyword>
<accession>A0A6P8WP98</accession>
<dbReference type="InParanoid" id="A0A6P8WP98"/>
<gene>
    <name evidence="3" type="primary">apoc4</name>
</gene>
<dbReference type="GeneID" id="117557563"/>
<organism evidence="2 3">
    <name type="scientific">Gymnodraco acuticeps</name>
    <name type="common">Antarctic dragonfish</name>
    <dbReference type="NCBI Taxonomy" id="8218"/>
    <lineage>
        <taxon>Eukaryota</taxon>
        <taxon>Metazoa</taxon>
        <taxon>Chordata</taxon>
        <taxon>Craniata</taxon>
        <taxon>Vertebrata</taxon>
        <taxon>Euteleostomi</taxon>
        <taxon>Actinopterygii</taxon>
        <taxon>Neopterygii</taxon>
        <taxon>Teleostei</taxon>
        <taxon>Neoteleostei</taxon>
        <taxon>Acanthomorphata</taxon>
        <taxon>Eupercaria</taxon>
        <taxon>Perciformes</taxon>
        <taxon>Notothenioidei</taxon>
        <taxon>Bathydraconidae</taxon>
        <taxon>Gymnodraco</taxon>
    </lineage>
</organism>
<dbReference type="KEGG" id="gacu:117557563"/>
<dbReference type="CTD" id="346"/>
<sequence>MIQLLLTRAKGKMHTKELVFGLILLMQACGPLLAKTKAPKQPNSSGILQWLTEKFRGVKATVQGYFGPFLGFLFAYYEDHIQPVTDSCFQWASRVWEKIHPTIDNYYMPEPAANPTDTGTKRKNSWQ</sequence>